<dbReference type="InterPro" id="IPR044843">
    <property type="entry name" value="Trans_IPPS_bact-type"/>
</dbReference>
<dbReference type="InterPro" id="IPR002060">
    <property type="entry name" value="Squ/phyt_synthse"/>
</dbReference>
<dbReference type="EMBL" id="MUMY01000037">
    <property type="protein sequence ID" value="ONM46010.1"/>
    <property type="molecule type" value="Genomic_DNA"/>
</dbReference>
<organism evidence="4 5">
    <name type="scientific">Nocardia donostiensis</name>
    <dbReference type="NCBI Taxonomy" id="1538463"/>
    <lineage>
        <taxon>Bacteria</taxon>
        <taxon>Bacillati</taxon>
        <taxon>Actinomycetota</taxon>
        <taxon>Actinomycetes</taxon>
        <taxon>Mycobacteriales</taxon>
        <taxon>Nocardiaceae</taxon>
        <taxon>Nocardia</taxon>
    </lineage>
</organism>
<dbReference type="UniPathway" id="UPA00799"/>
<name>A0A1W0AQ74_9NOCA</name>
<dbReference type="SFLD" id="SFLDS00005">
    <property type="entry name" value="Isoprenoid_Synthase_Type_I"/>
    <property type="match status" value="1"/>
</dbReference>
<feature type="region of interest" description="Disordered" evidence="3">
    <location>
        <begin position="64"/>
        <end position="101"/>
    </location>
</feature>
<dbReference type="InterPro" id="IPR008949">
    <property type="entry name" value="Isoprenoid_synthase_dom_sf"/>
</dbReference>
<dbReference type="SUPFAM" id="SSF48576">
    <property type="entry name" value="Terpenoid synthases"/>
    <property type="match status" value="1"/>
</dbReference>
<dbReference type="Pfam" id="PF00494">
    <property type="entry name" value="SQS_PSY"/>
    <property type="match status" value="1"/>
</dbReference>
<dbReference type="SFLD" id="SFLDG01018">
    <property type="entry name" value="Squalene/Phytoene_Synthase_Lik"/>
    <property type="match status" value="1"/>
</dbReference>
<dbReference type="InterPro" id="IPR019845">
    <property type="entry name" value="Squalene/phytoene_synthase_CS"/>
</dbReference>
<sequence length="344" mass="38371">MHRTAPGTDPETAAAYRLCRRIAAEHGRTYFLATRLLAPERRPAVHALYAFARVVDDIVDTPALRNASGDRGRERAPTGTARTERPPSDLRPDGSTPGSHPAAAIDRIEQRLRTALHQHEPVFGPQGADDQLAHILRALTHTIRRYDIDPRHFWAFLDSMRMDVPGSPLFRNRYATMTELNEYMHGSAAVIGLQMLPILGTVGPVTAAEPAAAALGDAFQLTNFLRDIGEDLDRDRVYLPADELAAFGVDDGLLAHCRRTGRTERRVRHALAHFIALNRDLYRRADPGVYLLAPRARPAIRTARTLYSALLDRIEAADYQVFDRRAVVPTHQRLRVALAALVQR</sequence>
<keyword evidence="5" id="KW-1185">Reference proteome</keyword>
<evidence type="ECO:0000313" key="5">
    <source>
        <dbReference type="Proteomes" id="UP000188836"/>
    </source>
</evidence>
<evidence type="ECO:0000256" key="2">
    <source>
        <dbReference type="ARBA" id="ARBA00022679"/>
    </source>
</evidence>
<evidence type="ECO:0000256" key="1">
    <source>
        <dbReference type="ARBA" id="ARBA00004684"/>
    </source>
</evidence>
<dbReference type="Gene3D" id="1.10.600.10">
    <property type="entry name" value="Farnesyl Diphosphate Synthase"/>
    <property type="match status" value="1"/>
</dbReference>
<proteinExistence type="predicted"/>
<dbReference type="GO" id="GO:0016117">
    <property type="term" value="P:carotenoid biosynthetic process"/>
    <property type="evidence" value="ECO:0007669"/>
    <property type="project" value="UniProtKB-ARBA"/>
</dbReference>
<dbReference type="InterPro" id="IPR033904">
    <property type="entry name" value="Trans_IPPS_HH"/>
</dbReference>
<protein>
    <submittedName>
        <fullName evidence="4">Phytoene synthase</fullName>
    </submittedName>
</protein>
<evidence type="ECO:0000313" key="4">
    <source>
        <dbReference type="EMBL" id="ONM46010.1"/>
    </source>
</evidence>
<evidence type="ECO:0000256" key="3">
    <source>
        <dbReference type="SAM" id="MobiDB-lite"/>
    </source>
</evidence>
<feature type="compositionally biased region" description="Basic and acidic residues" evidence="3">
    <location>
        <begin position="68"/>
        <end position="92"/>
    </location>
</feature>
<dbReference type="PROSITE" id="PS01044">
    <property type="entry name" value="SQUALEN_PHYTOEN_SYN_1"/>
    <property type="match status" value="1"/>
</dbReference>
<comment type="caution">
    <text evidence="4">The sequence shown here is derived from an EMBL/GenBank/DDBJ whole genome shotgun (WGS) entry which is preliminary data.</text>
</comment>
<dbReference type="PANTHER" id="PTHR31480">
    <property type="entry name" value="BIFUNCTIONAL LYCOPENE CYCLASE/PHYTOENE SYNTHASE"/>
    <property type="match status" value="1"/>
</dbReference>
<comment type="pathway">
    <text evidence="1">Carotenoid biosynthesis; phytoene biosynthesis.</text>
</comment>
<reference evidence="4 5" key="1">
    <citation type="journal article" date="2016" name="Antonie Van Leeuwenhoek">
        <title>Nocardia donostiensis sp. nov., isolated from human respiratory specimens.</title>
        <authorList>
            <person name="Ercibengoa M."/>
            <person name="Bell M."/>
            <person name="Marimon J.M."/>
            <person name="Humrighouse B."/>
            <person name="Klenk H.P."/>
            <person name="Potter G."/>
            <person name="Perez-Trallero E."/>
        </authorList>
    </citation>
    <scope>NUCLEOTIDE SEQUENCE [LARGE SCALE GENOMIC DNA]</scope>
    <source>
        <strain evidence="4 5">X1655</strain>
    </source>
</reference>
<accession>A0A1W0AQ74</accession>
<dbReference type="PROSITE" id="PS01045">
    <property type="entry name" value="SQUALEN_PHYTOEN_SYN_2"/>
    <property type="match status" value="1"/>
</dbReference>
<dbReference type="SFLD" id="SFLDG01212">
    <property type="entry name" value="Phytoene_synthase_like"/>
    <property type="match status" value="1"/>
</dbReference>
<dbReference type="CDD" id="cd00683">
    <property type="entry name" value="Trans_IPPS_HH"/>
    <property type="match status" value="1"/>
</dbReference>
<gene>
    <name evidence="4" type="ORF">B0T46_25375</name>
</gene>
<dbReference type="AlphaFoldDB" id="A0A1W0AQ74"/>
<dbReference type="GO" id="GO:0004311">
    <property type="term" value="F:geranylgeranyl diphosphate synthase activity"/>
    <property type="evidence" value="ECO:0007669"/>
    <property type="project" value="InterPro"/>
</dbReference>
<dbReference type="Proteomes" id="UP000188836">
    <property type="component" value="Unassembled WGS sequence"/>
</dbReference>
<keyword evidence="2" id="KW-0808">Transferase</keyword>
<dbReference type="STRING" id="1538463.B0T36_25405"/>
<dbReference type="GO" id="GO:0051996">
    <property type="term" value="F:squalene synthase [NAD(P)H] activity"/>
    <property type="evidence" value="ECO:0007669"/>
    <property type="project" value="InterPro"/>
</dbReference>